<dbReference type="EMBL" id="CAXLJM020000032">
    <property type="protein sequence ID" value="CAL8100496.1"/>
    <property type="molecule type" value="Genomic_DNA"/>
</dbReference>
<evidence type="ECO:0000313" key="2">
    <source>
        <dbReference type="Proteomes" id="UP001642540"/>
    </source>
</evidence>
<gene>
    <name evidence="1" type="ORF">ODALV1_LOCUS10562</name>
</gene>
<proteinExistence type="predicted"/>
<organism evidence="1 2">
    <name type="scientific">Orchesella dallaii</name>
    <dbReference type="NCBI Taxonomy" id="48710"/>
    <lineage>
        <taxon>Eukaryota</taxon>
        <taxon>Metazoa</taxon>
        <taxon>Ecdysozoa</taxon>
        <taxon>Arthropoda</taxon>
        <taxon>Hexapoda</taxon>
        <taxon>Collembola</taxon>
        <taxon>Entomobryomorpha</taxon>
        <taxon>Entomobryoidea</taxon>
        <taxon>Orchesellidae</taxon>
        <taxon>Orchesellinae</taxon>
        <taxon>Orchesella</taxon>
    </lineage>
</organism>
<sequence length="195" mass="21989">MKDQDKQSSQLPILENLDLLLKSTQDFSTLIATAEKDSIVSTLEKDIILTKFGTVQDQQTAFYLLLNSKPCSEEEVQDLLSRTGNENAVSVLLQPVELSEKEKWDRLQKVVANNIDRLSSHTMNLGLVLCFASGIGLISGKDREIIANISTLEIDQLKQFYRTVSCKEEDAYEKLLKVLKMTNNNWALSVLHVKD</sequence>
<reference evidence="1 2" key="1">
    <citation type="submission" date="2024-08" db="EMBL/GenBank/DDBJ databases">
        <authorList>
            <person name="Cucini C."/>
            <person name="Frati F."/>
        </authorList>
    </citation>
    <scope>NUCLEOTIDE SEQUENCE [LARGE SCALE GENOMIC DNA]</scope>
</reference>
<comment type="caution">
    <text evidence="1">The sequence shown here is derived from an EMBL/GenBank/DDBJ whole genome shotgun (WGS) entry which is preliminary data.</text>
</comment>
<dbReference type="Proteomes" id="UP001642540">
    <property type="component" value="Unassembled WGS sequence"/>
</dbReference>
<keyword evidence="2" id="KW-1185">Reference proteome</keyword>
<evidence type="ECO:0000313" key="1">
    <source>
        <dbReference type="EMBL" id="CAL8100496.1"/>
    </source>
</evidence>
<accession>A0ABP1QI40</accession>
<protein>
    <submittedName>
        <fullName evidence="1">Uncharacterized protein</fullName>
    </submittedName>
</protein>
<name>A0ABP1QI40_9HEXA</name>